<protein>
    <submittedName>
        <fullName evidence="2">Uncharacterized protein</fullName>
    </submittedName>
</protein>
<reference evidence="2" key="1">
    <citation type="submission" date="2023-10" db="EMBL/GenBank/DDBJ databases">
        <authorList>
            <person name="Chen Y."/>
            <person name="Shah S."/>
            <person name="Dougan E. K."/>
            <person name="Thang M."/>
            <person name="Chan C."/>
        </authorList>
    </citation>
    <scope>NUCLEOTIDE SEQUENCE [LARGE SCALE GENOMIC DNA]</scope>
</reference>
<sequence length="100" mass="10727">MKGLSAIMEAASFSSASKQKLTALVQANHQEEADSEEDPMGAPAATVYKSHSSDILDLLEDLKEKAEEDLAALRKAETNAKQNYPLRARADAAGPPLDRS</sequence>
<comment type="caution">
    <text evidence="2">The sequence shown here is derived from an EMBL/GenBank/DDBJ whole genome shotgun (WGS) entry which is preliminary data.</text>
</comment>
<feature type="region of interest" description="Disordered" evidence="1">
    <location>
        <begin position="24"/>
        <end position="44"/>
    </location>
</feature>
<evidence type="ECO:0000313" key="3">
    <source>
        <dbReference type="Proteomes" id="UP001189429"/>
    </source>
</evidence>
<evidence type="ECO:0000313" key="2">
    <source>
        <dbReference type="EMBL" id="CAK0830257.1"/>
    </source>
</evidence>
<dbReference type="EMBL" id="CAUYUJ010010781">
    <property type="protein sequence ID" value="CAK0830257.1"/>
    <property type="molecule type" value="Genomic_DNA"/>
</dbReference>
<accession>A0ABN9SEV1</accession>
<dbReference type="Proteomes" id="UP001189429">
    <property type="component" value="Unassembled WGS sequence"/>
</dbReference>
<feature type="region of interest" description="Disordered" evidence="1">
    <location>
        <begin position="77"/>
        <end position="100"/>
    </location>
</feature>
<name>A0ABN9SEV1_9DINO</name>
<gene>
    <name evidence="2" type="ORF">PCOR1329_LOCUS28949</name>
</gene>
<keyword evidence="3" id="KW-1185">Reference proteome</keyword>
<feature type="non-terminal residue" evidence="2">
    <location>
        <position position="100"/>
    </location>
</feature>
<organism evidence="2 3">
    <name type="scientific">Prorocentrum cordatum</name>
    <dbReference type="NCBI Taxonomy" id="2364126"/>
    <lineage>
        <taxon>Eukaryota</taxon>
        <taxon>Sar</taxon>
        <taxon>Alveolata</taxon>
        <taxon>Dinophyceae</taxon>
        <taxon>Prorocentrales</taxon>
        <taxon>Prorocentraceae</taxon>
        <taxon>Prorocentrum</taxon>
    </lineage>
</organism>
<proteinExistence type="predicted"/>
<evidence type="ECO:0000256" key="1">
    <source>
        <dbReference type="SAM" id="MobiDB-lite"/>
    </source>
</evidence>